<dbReference type="PANTHER" id="PTHR24148">
    <property type="entry name" value="ANKYRIN REPEAT DOMAIN-CONTAINING PROTEIN 39 HOMOLOG-RELATED"/>
    <property type="match status" value="1"/>
</dbReference>
<gene>
    <name evidence="2" type="ORF">PG991_015246</name>
</gene>
<sequence length="767" mass="85621">MSNATKSPGTKNDQTGKFQWANLIGTTTNSIVGDKGVNPAELFRWPTKDPTTSLCRCRHASVCSTFTRASLGRSLPVSLRTVDLAQEPTYQALSYTWDKDPHLAPRLFSDASGLWDAMTSRLHKLSDVLNRGLLAAQKRSREDVDVLAEKGSRRKIVCGDRTIYVTANLYDALQQLRRSGSGAEYWIDALCINQQDTRERDAQVGIMHRIYSQVRRVVIWLGTSPSFLDDQLRQLVSYQASNVEHDAASPERGSAKSDFPSLGLVYMLHRRWFSRVWVVQEICAAQEALFMMGDHQIPTECLIAAIQHLKGLLDLANKSMELRSIDYRGNLNKGVQLSDILQSREHRYSIEDWTQIATNRKASKPCDMLYGGLSMIEPASLVIDQALQLQDPLPIPRVSQAMEQDDAAPPPLPPRPPRNDADMLQIQQSTDLATQPLISADGATLYLEAAVVEVLHHHAATTPMGFNAEILESFVFHGGENSGGSSEAVLLTLSRICLNMLRHGDGKHGTLGSILDAFTAETWRHDSGDDEDSPPLTPRQREIEFCHFLDSLTAELDTGMSDQQKSEKMEIESDYQELKEATPTAAWPGADAAADVPQEEARRLIDRYRRAYRTAMRGRSVFVTKEGRFALVPCWAAERDVVSIITKLGFFLPFPEAPFLMLYDLAYHLVIPQIMLVRGAAVPYVFTPIDEYLVRLVGMKLKSLKGMKGDNTPYGLRKKERIQQELLQHQAAIGQRDAYVLVGEAYIDGNMYGESPGGLDFGRIEIV</sequence>
<protein>
    <submittedName>
        <fullName evidence="2">Heterokaryon incompatibility protein 6- OR allele</fullName>
    </submittedName>
</protein>
<dbReference type="InterPro" id="IPR010730">
    <property type="entry name" value="HET"/>
</dbReference>
<dbReference type="Proteomes" id="UP001396898">
    <property type="component" value="Unassembled WGS sequence"/>
</dbReference>
<organism evidence="2 3">
    <name type="scientific">Apiospora marii</name>
    <dbReference type="NCBI Taxonomy" id="335849"/>
    <lineage>
        <taxon>Eukaryota</taxon>
        <taxon>Fungi</taxon>
        <taxon>Dikarya</taxon>
        <taxon>Ascomycota</taxon>
        <taxon>Pezizomycotina</taxon>
        <taxon>Sordariomycetes</taxon>
        <taxon>Xylariomycetidae</taxon>
        <taxon>Amphisphaeriales</taxon>
        <taxon>Apiosporaceae</taxon>
        <taxon>Apiospora</taxon>
    </lineage>
</organism>
<reference evidence="2 3" key="1">
    <citation type="submission" date="2023-01" db="EMBL/GenBank/DDBJ databases">
        <title>Analysis of 21 Apiospora genomes using comparative genomics revels a genus with tremendous synthesis potential of carbohydrate active enzymes and secondary metabolites.</title>
        <authorList>
            <person name="Sorensen T."/>
        </authorList>
    </citation>
    <scope>NUCLEOTIDE SEQUENCE [LARGE SCALE GENOMIC DNA]</scope>
    <source>
        <strain evidence="2 3">CBS 20057</strain>
    </source>
</reference>
<dbReference type="Pfam" id="PF06985">
    <property type="entry name" value="HET"/>
    <property type="match status" value="1"/>
</dbReference>
<proteinExistence type="predicted"/>
<evidence type="ECO:0000313" key="3">
    <source>
        <dbReference type="Proteomes" id="UP001396898"/>
    </source>
</evidence>
<comment type="caution">
    <text evidence="2">The sequence shown here is derived from an EMBL/GenBank/DDBJ whole genome shotgun (WGS) entry which is preliminary data.</text>
</comment>
<evidence type="ECO:0000313" key="2">
    <source>
        <dbReference type="EMBL" id="KAK7995779.1"/>
    </source>
</evidence>
<dbReference type="InterPro" id="IPR052895">
    <property type="entry name" value="HetReg/Transcr_Mod"/>
</dbReference>
<evidence type="ECO:0000259" key="1">
    <source>
        <dbReference type="Pfam" id="PF06985"/>
    </source>
</evidence>
<accession>A0ABR1R1T1</accession>
<dbReference type="PANTHER" id="PTHR24148:SF64">
    <property type="entry name" value="HETEROKARYON INCOMPATIBILITY DOMAIN-CONTAINING PROTEIN"/>
    <property type="match status" value="1"/>
</dbReference>
<name>A0ABR1R1T1_9PEZI</name>
<feature type="domain" description="Heterokaryon incompatibility" evidence="1">
    <location>
        <begin position="90"/>
        <end position="281"/>
    </location>
</feature>
<dbReference type="EMBL" id="JAQQWI010000022">
    <property type="protein sequence ID" value="KAK7995779.1"/>
    <property type="molecule type" value="Genomic_DNA"/>
</dbReference>
<keyword evidence="3" id="KW-1185">Reference proteome</keyword>